<evidence type="ECO:0000256" key="2">
    <source>
        <dbReference type="SAM" id="Phobius"/>
    </source>
</evidence>
<comment type="caution">
    <text evidence="3">The sequence shown here is derived from an EMBL/GenBank/DDBJ whole genome shotgun (WGS) entry which is preliminary data.</text>
</comment>
<keyword evidence="2" id="KW-0812">Transmembrane</keyword>
<evidence type="ECO:0000256" key="1">
    <source>
        <dbReference type="SAM" id="Coils"/>
    </source>
</evidence>
<feature type="coiled-coil region" evidence="1">
    <location>
        <begin position="135"/>
        <end position="169"/>
    </location>
</feature>
<sequence>MKTKQLQRSKNFENAKNDIKKFSSNIPTGISLSRVEEGVLWGLIDRNVTGKEFNDLVNNLQASFLRTNEILKGIIKEFGEVYTALDFLDKDYIQIFLITFEEIGKNHEKIKKNNDEIYQTQKDLNKTIQGLKLTIDKFSEFKAKYEREVSNIQNELSTIKNTQKELSENIKYTKELKKIFEKNQHLNDIDNIWEDVQNQKTSIQALLKDTSEHKNTTSKNIESINKNLQNLNKHTDNLNKLRHLQNVDSTWNEVQNHTEKLSKYEQKIKNLYIIVLVLAFFIVGLIVLNILK</sequence>
<reference evidence="3 4" key="1">
    <citation type="submission" date="2018-11" db="EMBL/GenBank/DDBJ databases">
        <authorList>
            <consortium name="Pathogen Informatics"/>
        </authorList>
    </citation>
    <scope>NUCLEOTIDE SEQUENCE [LARGE SCALE GENOMIC DNA]</scope>
    <source>
        <strain evidence="3 4">NCTC12929</strain>
    </source>
</reference>
<feature type="transmembrane region" description="Helical" evidence="2">
    <location>
        <begin position="270"/>
        <end position="291"/>
    </location>
</feature>
<dbReference type="Proteomes" id="UP000270205">
    <property type="component" value="Unassembled WGS sequence"/>
</dbReference>
<accession>A0A7Z8YN99</accession>
<name>A0A7Z8YN99_9FLAO</name>
<proteinExistence type="predicted"/>
<organism evidence="3 4">
    <name type="scientific">Bergeyella zoohelcum</name>
    <dbReference type="NCBI Taxonomy" id="1015"/>
    <lineage>
        <taxon>Bacteria</taxon>
        <taxon>Pseudomonadati</taxon>
        <taxon>Bacteroidota</taxon>
        <taxon>Flavobacteriia</taxon>
        <taxon>Flavobacteriales</taxon>
        <taxon>Weeksellaceae</taxon>
        <taxon>Bergeyella</taxon>
    </lineage>
</organism>
<dbReference type="EMBL" id="UYIV01000001">
    <property type="protein sequence ID" value="VDH03817.1"/>
    <property type="molecule type" value="Genomic_DNA"/>
</dbReference>
<protein>
    <submittedName>
        <fullName evidence="3">Chromosome segregation protein</fullName>
    </submittedName>
</protein>
<feature type="coiled-coil region" evidence="1">
    <location>
        <begin position="214"/>
        <end position="274"/>
    </location>
</feature>
<gene>
    <name evidence="3" type="ORF">NCTC12929_01126</name>
</gene>
<keyword evidence="2" id="KW-1133">Transmembrane helix</keyword>
<evidence type="ECO:0000313" key="3">
    <source>
        <dbReference type="EMBL" id="VDH03817.1"/>
    </source>
</evidence>
<dbReference type="RefSeq" id="WP_125151110.1">
    <property type="nucleotide sequence ID" value="NZ_UYIV01000001.1"/>
</dbReference>
<dbReference type="AlphaFoldDB" id="A0A7Z8YN99"/>
<keyword evidence="1" id="KW-0175">Coiled coil</keyword>
<keyword evidence="2" id="KW-0472">Membrane</keyword>
<evidence type="ECO:0000313" key="4">
    <source>
        <dbReference type="Proteomes" id="UP000270205"/>
    </source>
</evidence>